<protein>
    <submittedName>
        <fullName evidence="1">Uncharacterized protein</fullName>
    </submittedName>
</protein>
<dbReference type="EMBL" id="BLXT01003576">
    <property type="protein sequence ID" value="GFO02166.1"/>
    <property type="molecule type" value="Genomic_DNA"/>
</dbReference>
<comment type="caution">
    <text evidence="1">The sequence shown here is derived from an EMBL/GenBank/DDBJ whole genome shotgun (WGS) entry which is preliminary data.</text>
</comment>
<dbReference type="AlphaFoldDB" id="A0AAV4A1X0"/>
<accession>A0AAV4A1X0</accession>
<proteinExistence type="predicted"/>
<dbReference type="Proteomes" id="UP000735302">
    <property type="component" value="Unassembled WGS sequence"/>
</dbReference>
<evidence type="ECO:0000313" key="2">
    <source>
        <dbReference type="Proteomes" id="UP000735302"/>
    </source>
</evidence>
<keyword evidence="2" id="KW-1185">Reference proteome</keyword>
<gene>
    <name evidence="1" type="ORF">PoB_002867100</name>
</gene>
<name>A0AAV4A1X0_9GAST</name>
<sequence length="73" mass="8202">MYGDSPGLVLFHPALSADGKLLMRTCHNLLTLQKMIEKAERMLLTLKYERDQIKPVILVTDDRSGIASVNDES</sequence>
<evidence type="ECO:0000313" key="1">
    <source>
        <dbReference type="EMBL" id="GFO02166.1"/>
    </source>
</evidence>
<organism evidence="1 2">
    <name type="scientific">Plakobranchus ocellatus</name>
    <dbReference type="NCBI Taxonomy" id="259542"/>
    <lineage>
        <taxon>Eukaryota</taxon>
        <taxon>Metazoa</taxon>
        <taxon>Spiralia</taxon>
        <taxon>Lophotrochozoa</taxon>
        <taxon>Mollusca</taxon>
        <taxon>Gastropoda</taxon>
        <taxon>Heterobranchia</taxon>
        <taxon>Euthyneura</taxon>
        <taxon>Panpulmonata</taxon>
        <taxon>Sacoglossa</taxon>
        <taxon>Placobranchoidea</taxon>
        <taxon>Plakobranchidae</taxon>
        <taxon>Plakobranchus</taxon>
    </lineage>
</organism>
<reference evidence="1 2" key="1">
    <citation type="journal article" date="2021" name="Elife">
        <title>Chloroplast acquisition without the gene transfer in kleptoplastic sea slugs, Plakobranchus ocellatus.</title>
        <authorList>
            <person name="Maeda T."/>
            <person name="Takahashi S."/>
            <person name="Yoshida T."/>
            <person name="Shimamura S."/>
            <person name="Takaki Y."/>
            <person name="Nagai Y."/>
            <person name="Toyoda A."/>
            <person name="Suzuki Y."/>
            <person name="Arimoto A."/>
            <person name="Ishii H."/>
            <person name="Satoh N."/>
            <person name="Nishiyama T."/>
            <person name="Hasebe M."/>
            <person name="Maruyama T."/>
            <person name="Minagawa J."/>
            <person name="Obokata J."/>
            <person name="Shigenobu S."/>
        </authorList>
    </citation>
    <scope>NUCLEOTIDE SEQUENCE [LARGE SCALE GENOMIC DNA]</scope>
</reference>